<dbReference type="EMBL" id="BAAAFD010000004">
    <property type="protein sequence ID" value="GAA0856542.1"/>
    <property type="molecule type" value="Genomic_DNA"/>
</dbReference>
<reference evidence="2 3" key="1">
    <citation type="journal article" date="2019" name="Int. J. Syst. Evol. Microbiol.">
        <title>The Global Catalogue of Microorganisms (GCM) 10K type strain sequencing project: providing services to taxonomists for standard genome sequencing and annotation.</title>
        <authorList>
            <consortium name="The Broad Institute Genomics Platform"/>
            <consortium name="The Broad Institute Genome Sequencing Center for Infectious Disease"/>
            <person name="Wu L."/>
            <person name="Ma J."/>
        </authorList>
    </citation>
    <scope>NUCLEOTIDE SEQUENCE [LARGE SCALE GENOMIC DNA]</scope>
    <source>
        <strain evidence="2 3">JCM 15896</strain>
    </source>
</reference>
<evidence type="ECO:0000313" key="3">
    <source>
        <dbReference type="Proteomes" id="UP001500359"/>
    </source>
</evidence>
<dbReference type="Proteomes" id="UP001500359">
    <property type="component" value="Unassembled WGS sequence"/>
</dbReference>
<comment type="caution">
    <text evidence="2">The sequence shown here is derived from an EMBL/GenBank/DDBJ whole genome shotgun (WGS) entry which is preliminary data.</text>
</comment>
<feature type="transmembrane region" description="Helical" evidence="1">
    <location>
        <begin position="14"/>
        <end position="35"/>
    </location>
</feature>
<evidence type="ECO:0000313" key="2">
    <source>
        <dbReference type="EMBL" id="GAA0856542.1"/>
    </source>
</evidence>
<keyword evidence="1" id="KW-1133">Transmembrane helix</keyword>
<name>A0ABN1LIK7_9ALTE</name>
<gene>
    <name evidence="2" type="ORF">GCM10009114_18880</name>
</gene>
<evidence type="ECO:0000256" key="1">
    <source>
        <dbReference type="SAM" id="Phobius"/>
    </source>
</evidence>
<dbReference type="RefSeq" id="WP_343859145.1">
    <property type="nucleotide sequence ID" value="NZ_BAAAFD010000004.1"/>
</dbReference>
<keyword evidence="3" id="KW-1185">Reference proteome</keyword>
<keyword evidence="1" id="KW-0472">Membrane</keyword>
<protein>
    <recommendedName>
        <fullName evidence="4">MSHA biogenesis protein MshF</fullName>
    </recommendedName>
</protein>
<sequence length="176" mass="19882">MDRFEAGQESTNTLFSKIAVLFVFVALMTSFVLYFNNSDPDVKYLAMENLQQRFSQSVTNSHWQWQAEGRPRMIVLVHYESQPGGNASPVEKDRRPIQMGLNGYPVASASAEGCAKIWQMILNMPLEIKGFKVFAEYFADTDGTDAIDDAKCRYRLSVGPSFEYQLANGRVSTLTR</sequence>
<proteinExistence type="predicted"/>
<accession>A0ABN1LIK7</accession>
<keyword evidence="1" id="KW-0812">Transmembrane</keyword>
<organism evidence="2 3">
    <name type="scientific">Aliiglaciecola litoralis</name>
    <dbReference type="NCBI Taxonomy" id="582857"/>
    <lineage>
        <taxon>Bacteria</taxon>
        <taxon>Pseudomonadati</taxon>
        <taxon>Pseudomonadota</taxon>
        <taxon>Gammaproteobacteria</taxon>
        <taxon>Alteromonadales</taxon>
        <taxon>Alteromonadaceae</taxon>
        <taxon>Aliiglaciecola</taxon>
    </lineage>
</organism>
<evidence type="ECO:0008006" key="4">
    <source>
        <dbReference type="Google" id="ProtNLM"/>
    </source>
</evidence>